<feature type="transmembrane region" description="Helical" evidence="8">
    <location>
        <begin position="492"/>
        <end position="523"/>
    </location>
</feature>
<feature type="transmembrane region" description="Helical" evidence="8">
    <location>
        <begin position="535"/>
        <end position="555"/>
    </location>
</feature>
<dbReference type="PANTHER" id="PTHR43302:SF5">
    <property type="entry name" value="TRANSPORTER ARSB-RELATED"/>
    <property type="match status" value="1"/>
</dbReference>
<dbReference type="AlphaFoldDB" id="A0A4Q2D8P2"/>
<keyword evidence="5 8" id="KW-1133">Transmembrane helix</keyword>
<evidence type="ECO:0000256" key="1">
    <source>
        <dbReference type="ARBA" id="ARBA00004651"/>
    </source>
</evidence>
<feature type="domain" description="Citrate transporter-like" evidence="9">
    <location>
        <begin position="53"/>
        <end position="270"/>
    </location>
</feature>
<dbReference type="STRING" id="2316362.A0A4Q2D8P2"/>
<dbReference type="OrthoDB" id="442352at2759"/>
<keyword evidence="6 8" id="KW-0472">Membrane</keyword>
<dbReference type="GO" id="GO:0005886">
    <property type="term" value="C:plasma membrane"/>
    <property type="evidence" value="ECO:0007669"/>
    <property type="project" value="UniProtKB-SubCell"/>
</dbReference>
<feature type="transmembrane region" description="Helical" evidence="8">
    <location>
        <begin position="199"/>
        <end position="218"/>
    </location>
</feature>
<dbReference type="Pfam" id="PF03600">
    <property type="entry name" value="CitMHS"/>
    <property type="match status" value="1"/>
</dbReference>
<feature type="compositionally biased region" description="Basic and acidic residues" evidence="7">
    <location>
        <begin position="338"/>
        <end position="353"/>
    </location>
</feature>
<keyword evidence="2" id="KW-0813">Transport</keyword>
<reference evidence="10 11" key="1">
    <citation type="submission" date="2019-01" db="EMBL/GenBank/DDBJ databases">
        <title>Draft genome sequence of Psathyrella aberdarensis IHI B618.</title>
        <authorList>
            <person name="Buettner E."/>
            <person name="Kellner H."/>
        </authorList>
    </citation>
    <scope>NUCLEOTIDE SEQUENCE [LARGE SCALE GENOMIC DNA]</scope>
    <source>
        <strain evidence="10 11">IHI B618</strain>
    </source>
</reference>
<feature type="transmembrane region" description="Helical" evidence="8">
    <location>
        <begin position="118"/>
        <end position="146"/>
    </location>
</feature>
<dbReference type="Proteomes" id="UP000290288">
    <property type="component" value="Unassembled WGS sequence"/>
</dbReference>
<feature type="transmembrane region" description="Helical" evidence="8">
    <location>
        <begin position="244"/>
        <end position="263"/>
    </location>
</feature>
<gene>
    <name evidence="10" type="ORF">EST38_g9936</name>
</gene>
<evidence type="ECO:0000256" key="6">
    <source>
        <dbReference type="ARBA" id="ARBA00023136"/>
    </source>
</evidence>
<keyword evidence="11" id="KW-1185">Reference proteome</keyword>
<feature type="transmembrane region" description="Helical" evidence="8">
    <location>
        <begin position="38"/>
        <end position="57"/>
    </location>
</feature>
<sequence>MVTRFAIVTLIFFFLSTIFVIQPLSFHVSLPLIGKRKVTIGLVTAPIMAIAILWASQCLGTTQIRNGIIGTDNIKPYNILILFISLAYMAITLDVTGILQAAAFWVSNKGGSSGCKLYFYLYVLLTLISIFVGNNSLILSVTVFLIHHTAATGLPPDAWLISGFAAANTASMVLIVGNPTNIIICEGLRINHTAFTAHTVLPFVACSVACYLVLMLQYQDEKHIPRKLNNSRQLDPREALRDPVSGVCGSICLIVVIVLSFVLQADVWKIVLPSAGGKFIFDICWDHFRYSTGMIPRFDESQPDGVAFADDPIGMAFRCAMPEEMRPTGALQSTPTLQRDENASGNEPERHESSTFPYLNNTLQRAPHPATPSGATTPGSILQPQHRLSLKYKELAAHFPTFFSTLPRLPFALVPFTFSQFILIEALEHQGWIDIFSQWLVIASNKEIVPVVWLVGVFGVILCNLSGTNIGAAILLTRIIRASDFPKSTARAAAVSLAVASNIGAVSFVFSASSVGLFWAAMLKDNEIRITQWKFATWNMLPLAAMTGAGLGVHATRYTPNVDPTV</sequence>
<evidence type="ECO:0000256" key="4">
    <source>
        <dbReference type="ARBA" id="ARBA00022692"/>
    </source>
</evidence>
<evidence type="ECO:0000256" key="5">
    <source>
        <dbReference type="ARBA" id="ARBA00022989"/>
    </source>
</evidence>
<comment type="caution">
    <text evidence="10">The sequence shown here is derived from an EMBL/GenBank/DDBJ whole genome shotgun (WGS) entry which is preliminary data.</text>
</comment>
<proteinExistence type="predicted"/>
<evidence type="ECO:0000259" key="9">
    <source>
        <dbReference type="Pfam" id="PF03600"/>
    </source>
</evidence>
<evidence type="ECO:0000256" key="7">
    <source>
        <dbReference type="SAM" id="MobiDB-lite"/>
    </source>
</evidence>
<dbReference type="PANTHER" id="PTHR43302">
    <property type="entry name" value="TRANSPORTER ARSB-RELATED"/>
    <property type="match status" value="1"/>
</dbReference>
<organism evidence="10 11">
    <name type="scientific">Candolleomyces aberdarensis</name>
    <dbReference type="NCBI Taxonomy" id="2316362"/>
    <lineage>
        <taxon>Eukaryota</taxon>
        <taxon>Fungi</taxon>
        <taxon>Dikarya</taxon>
        <taxon>Basidiomycota</taxon>
        <taxon>Agaricomycotina</taxon>
        <taxon>Agaricomycetes</taxon>
        <taxon>Agaricomycetidae</taxon>
        <taxon>Agaricales</taxon>
        <taxon>Agaricineae</taxon>
        <taxon>Psathyrellaceae</taxon>
        <taxon>Candolleomyces</taxon>
    </lineage>
</organism>
<accession>A0A4Q2D8P2</accession>
<comment type="subcellular location">
    <subcellularLocation>
        <location evidence="1">Cell membrane</location>
        <topology evidence="1">Multi-pass membrane protein</topology>
    </subcellularLocation>
</comment>
<keyword evidence="3" id="KW-1003">Cell membrane</keyword>
<evidence type="ECO:0000256" key="2">
    <source>
        <dbReference type="ARBA" id="ARBA00022448"/>
    </source>
</evidence>
<evidence type="ECO:0000313" key="11">
    <source>
        <dbReference type="Proteomes" id="UP000290288"/>
    </source>
</evidence>
<dbReference type="InterPro" id="IPR004680">
    <property type="entry name" value="Cit_transptr-like_dom"/>
</dbReference>
<evidence type="ECO:0000313" key="10">
    <source>
        <dbReference type="EMBL" id="RXW15917.1"/>
    </source>
</evidence>
<protein>
    <recommendedName>
        <fullName evidence="9">Citrate transporter-like domain-containing protein</fullName>
    </recommendedName>
</protein>
<dbReference type="EMBL" id="SDEE01000494">
    <property type="protein sequence ID" value="RXW15917.1"/>
    <property type="molecule type" value="Genomic_DNA"/>
</dbReference>
<keyword evidence="4 8" id="KW-0812">Transmembrane</keyword>
<feature type="transmembrane region" description="Helical" evidence="8">
    <location>
        <begin position="158"/>
        <end position="178"/>
    </location>
</feature>
<name>A0A4Q2D8P2_9AGAR</name>
<evidence type="ECO:0000256" key="3">
    <source>
        <dbReference type="ARBA" id="ARBA00022475"/>
    </source>
</evidence>
<feature type="transmembrane region" description="Helical" evidence="8">
    <location>
        <begin position="6"/>
        <end position="26"/>
    </location>
</feature>
<dbReference type="GO" id="GO:0055085">
    <property type="term" value="P:transmembrane transport"/>
    <property type="evidence" value="ECO:0007669"/>
    <property type="project" value="InterPro"/>
</dbReference>
<feature type="transmembrane region" description="Helical" evidence="8">
    <location>
        <begin position="77"/>
        <end position="106"/>
    </location>
</feature>
<feature type="region of interest" description="Disordered" evidence="7">
    <location>
        <begin position="328"/>
        <end position="355"/>
    </location>
</feature>
<evidence type="ECO:0000256" key="8">
    <source>
        <dbReference type="SAM" id="Phobius"/>
    </source>
</evidence>
<feature type="transmembrane region" description="Helical" evidence="8">
    <location>
        <begin position="451"/>
        <end position="480"/>
    </location>
</feature>